<dbReference type="EMBL" id="JBBWWQ010000012">
    <property type="protein sequence ID" value="KAK8934841.1"/>
    <property type="molecule type" value="Genomic_DNA"/>
</dbReference>
<keyword evidence="2" id="KW-1185">Reference proteome</keyword>
<proteinExistence type="predicted"/>
<evidence type="ECO:0000313" key="1">
    <source>
        <dbReference type="EMBL" id="KAK8934841.1"/>
    </source>
</evidence>
<name>A0AAP0BBP4_9ASPA</name>
<organism evidence="1 2">
    <name type="scientific">Platanthera zijinensis</name>
    <dbReference type="NCBI Taxonomy" id="2320716"/>
    <lineage>
        <taxon>Eukaryota</taxon>
        <taxon>Viridiplantae</taxon>
        <taxon>Streptophyta</taxon>
        <taxon>Embryophyta</taxon>
        <taxon>Tracheophyta</taxon>
        <taxon>Spermatophyta</taxon>
        <taxon>Magnoliopsida</taxon>
        <taxon>Liliopsida</taxon>
        <taxon>Asparagales</taxon>
        <taxon>Orchidaceae</taxon>
        <taxon>Orchidoideae</taxon>
        <taxon>Orchideae</taxon>
        <taxon>Orchidinae</taxon>
        <taxon>Platanthera</taxon>
    </lineage>
</organism>
<protein>
    <submittedName>
        <fullName evidence="1">Uncharacterized protein</fullName>
    </submittedName>
</protein>
<dbReference type="AlphaFoldDB" id="A0AAP0BBP4"/>
<dbReference type="Proteomes" id="UP001418222">
    <property type="component" value="Unassembled WGS sequence"/>
</dbReference>
<accession>A0AAP0BBP4</accession>
<sequence length="217" mass="24433">MGRTASLLWISTKKGCKCPDFASERHWICKDNLAVQKKPVCLFTLRIKKTGLKGGEEPPPRPDQSWFTWAGSPASKLRIMSACARLFLELGSTIHSHPYRDRLYFHPLDSGITAAKTLNCRRRILFSCRMASGVSRASVTPVQIMTLSNGDCFEILAASGLSETGLRNAIDSTMFKQWLKNMEREKGLLAAGQMHLRRVEVQISLFLEVFLVSLWKD</sequence>
<gene>
    <name evidence="1" type="ORF">KSP39_PZI014370</name>
</gene>
<evidence type="ECO:0000313" key="2">
    <source>
        <dbReference type="Proteomes" id="UP001418222"/>
    </source>
</evidence>
<reference evidence="1 2" key="1">
    <citation type="journal article" date="2022" name="Nat. Plants">
        <title>Genomes of leafy and leafless Platanthera orchids illuminate the evolution of mycoheterotrophy.</title>
        <authorList>
            <person name="Li M.H."/>
            <person name="Liu K.W."/>
            <person name="Li Z."/>
            <person name="Lu H.C."/>
            <person name="Ye Q.L."/>
            <person name="Zhang D."/>
            <person name="Wang J.Y."/>
            <person name="Li Y.F."/>
            <person name="Zhong Z.M."/>
            <person name="Liu X."/>
            <person name="Yu X."/>
            <person name="Liu D.K."/>
            <person name="Tu X.D."/>
            <person name="Liu B."/>
            <person name="Hao Y."/>
            <person name="Liao X.Y."/>
            <person name="Jiang Y.T."/>
            <person name="Sun W.H."/>
            <person name="Chen J."/>
            <person name="Chen Y.Q."/>
            <person name="Ai Y."/>
            <person name="Zhai J.W."/>
            <person name="Wu S.S."/>
            <person name="Zhou Z."/>
            <person name="Hsiao Y.Y."/>
            <person name="Wu W.L."/>
            <person name="Chen Y.Y."/>
            <person name="Lin Y.F."/>
            <person name="Hsu J.L."/>
            <person name="Li C.Y."/>
            <person name="Wang Z.W."/>
            <person name="Zhao X."/>
            <person name="Zhong W.Y."/>
            <person name="Ma X.K."/>
            <person name="Ma L."/>
            <person name="Huang J."/>
            <person name="Chen G.Z."/>
            <person name="Huang M.Z."/>
            <person name="Huang L."/>
            <person name="Peng D.H."/>
            <person name="Luo Y.B."/>
            <person name="Zou S.Q."/>
            <person name="Chen S.P."/>
            <person name="Lan S."/>
            <person name="Tsai W.C."/>
            <person name="Van de Peer Y."/>
            <person name="Liu Z.J."/>
        </authorList>
    </citation>
    <scope>NUCLEOTIDE SEQUENCE [LARGE SCALE GENOMIC DNA]</scope>
    <source>
        <strain evidence="1">Lor287</strain>
    </source>
</reference>
<comment type="caution">
    <text evidence="1">The sequence shown here is derived from an EMBL/GenBank/DDBJ whole genome shotgun (WGS) entry which is preliminary data.</text>
</comment>